<dbReference type="PANTHER" id="PTHR35010">
    <property type="entry name" value="BLL4672 PROTEIN-RELATED"/>
    <property type="match status" value="1"/>
</dbReference>
<dbReference type="InterPro" id="IPR041413">
    <property type="entry name" value="MLTR_LBD"/>
</dbReference>
<evidence type="ECO:0000313" key="2">
    <source>
        <dbReference type="EMBL" id="RUL72441.1"/>
    </source>
</evidence>
<dbReference type="EMBL" id="RYYV01000015">
    <property type="protein sequence ID" value="RUL72441.1"/>
    <property type="molecule type" value="Genomic_DNA"/>
</dbReference>
<dbReference type="Gene3D" id="1.10.260.40">
    <property type="entry name" value="lambda repressor-like DNA-binding domains"/>
    <property type="match status" value="1"/>
</dbReference>
<dbReference type="SMART" id="SM00530">
    <property type="entry name" value="HTH_XRE"/>
    <property type="match status" value="1"/>
</dbReference>
<dbReference type="Gene3D" id="3.30.450.180">
    <property type="match status" value="1"/>
</dbReference>
<dbReference type="Proteomes" id="UP000274358">
    <property type="component" value="Unassembled WGS sequence"/>
</dbReference>
<evidence type="ECO:0000259" key="1">
    <source>
        <dbReference type="SMART" id="SM00530"/>
    </source>
</evidence>
<dbReference type="RefSeq" id="WP_126686038.1">
    <property type="nucleotide sequence ID" value="NZ_RYYV01000015.1"/>
</dbReference>
<protein>
    <submittedName>
        <fullName evidence="2">XRE family transcriptional regulator</fullName>
    </submittedName>
</protein>
<dbReference type="Pfam" id="PF13560">
    <property type="entry name" value="HTH_31"/>
    <property type="match status" value="1"/>
</dbReference>
<organism evidence="2 3">
    <name type="scientific">Dyella choica</name>
    <dbReference type="NCBI Taxonomy" id="1927959"/>
    <lineage>
        <taxon>Bacteria</taxon>
        <taxon>Pseudomonadati</taxon>
        <taxon>Pseudomonadota</taxon>
        <taxon>Gammaproteobacteria</taxon>
        <taxon>Lysobacterales</taxon>
        <taxon>Rhodanobacteraceae</taxon>
        <taxon>Dyella</taxon>
    </lineage>
</organism>
<gene>
    <name evidence="2" type="ORF">EKH80_17285</name>
</gene>
<evidence type="ECO:0000313" key="3">
    <source>
        <dbReference type="Proteomes" id="UP000274358"/>
    </source>
</evidence>
<dbReference type="GO" id="GO:0003677">
    <property type="term" value="F:DNA binding"/>
    <property type="evidence" value="ECO:0007669"/>
    <property type="project" value="InterPro"/>
</dbReference>
<dbReference type="InterPro" id="IPR010982">
    <property type="entry name" value="Lambda_DNA-bd_dom_sf"/>
</dbReference>
<dbReference type="PANTHER" id="PTHR35010:SF2">
    <property type="entry name" value="BLL4672 PROTEIN"/>
    <property type="match status" value="1"/>
</dbReference>
<dbReference type="Pfam" id="PF17765">
    <property type="entry name" value="MLTR_LBD"/>
    <property type="match status" value="1"/>
</dbReference>
<keyword evidence="3" id="KW-1185">Reference proteome</keyword>
<reference evidence="2 3" key="1">
    <citation type="submission" date="2018-12" db="EMBL/GenBank/DDBJ databases">
        <title>Dyella dinghuensis sp. nov. DHOA06 and Dyella choica sp. nov. 4M-K27, isolated from forest soil.</title>
        <authorList>
            <person name="Qiu L.-H."/>
            <person name="Gao Z.-H."/>
        </authorList>
    </citation>
    <scope>NUCLEOTIDE SEQUENCE [LARGE SCALE GENOMIC DNA]</scope>
    <source>
        <strain evidence="2 3">4M-K27</strain>
    </source>
</reference>
<name>A0A432M2A9_9GAMM</name>
<feature type="domain" description="HTH cro/C1-type" evidence="1">
    <location>
        <begin position="16"/>
        <end position="88"/>
    </location>
</feature>
<dbReference type="OrthoDB" id="5346389at2"/>
<accession>A0A432M2A9</accession>
<dbReference type="AlphaFoldDB" id="A0A432M2A9"/>
<proteinExistence type="predicted"/>
<comment type="caution">
    <text evidence="2">The sequence shown here is derived from an EMBL/GenBank/DDBJ whole genome shotgun (WGS) entry which is preliminary data.</text>
</comment>
<dbReference type="InterPro" id="IPR001387">
    <property type="entry name" value="Cro/C1-type_HTH"/>
</dbReference>
<sequence length="261" mass="29821">MATLPSLSSRELLASFLRERRARLQPQDVGLPPGVRRRTRGLRREEVAQIAGIGLTWYTWLEQARDIQVSGAFLDNLAKALRLNPAEREYLFALAQERSPPVKPQVSPVLQRMLDGTPQPAYLLDMHWDVLAWNATAKTLLTDFGVMAPEQRNTMLYVFLDPRCKATLLHWEHHARIAIAMFRLDAASAGDDPRFAALLDELLRGSHEFAQWWPQQDVKSREHGVKRYRQEDGSVTCYEHTAFAVEGTPGLRMVVYTRVDF</sequence>